<dbReference type="KEGG" id="pcw:110192205"/>
<sequence>MRRVCGAPGVGETGISARGGYRCLRTECPVAGARTAAAWSGKLVSGRRGQPGILSGFPPPSPLAPSPSLINPERPRASSLLPRLPPPTARRHAGEGKGPGAPAPRPIPGPGAPRPPSGLSGPWSDLRFPQAGGALSRPVGPHGRRLSPPARVSPPSLGCSAPPRSCPGTQMSGAAADLSH</sequence>
<proteinExistence type="predicted"/>
<evidence type="ECO:0000313" key="3">
    <source>
        <dbReference type="RefSeq" id="XP_020818877.1"/>
    </source>
</evidence>
<dbReference type="GeneID" id="110192205"/>
<name>A0A6P5I9B4_PHACI</name>
<gene>
    <name evidence="3" type="primary">LOC110192205</name>
</gene>
<dbReference type="InParanoid" id="A0A6P5I9B4"/>
<dbReference type="AlphaFoldDB" id="A0A6P5I9B4"/>
<organism evidence="2 3">
    <name type="scientific">Phascolarctos cinereus</name>
    <name type="common">Koala</name>
    <dbReference type="NCBI Taxonomy" id="38626"/>
    <lineage>
        <taxon>Eukaryota</taxon>
        <taxon>Metazoa</taxon>
        <taxon>Chordata</taxon>
        <taxon>Craniata</taxon>
        <taxon>Vertebrata</taxon>
        <taxon>Euteleostomi</taxon>
        <taxon>Mammalia</taxon>
        <taxon>Metatheria</taxon>
        <taxon>Diprotodontia</taxon>
        <taxon>Phascolarctidae</taxon>
        <taxon>Phascolarctos</taxon>
    </lineage>
</organism>
<feature type="compositionally biased region" description="Pro residues" evidence="1">
    <location>
        <begin position="101"/>
        <end position="116"/>
    </location>
</feature>
<dbReference type="Proteomes" id="UP000515140">
    <property type="component" value="Unplaced"/>
</dbReference>
<evidence type="ECO:0000313" key="2">
    <source>
        <dbReference type="Proteomes" id="UP000515140"/>
    </source>
</evidence>
<reference evidence="3" key="1">
    <citation type="submission" date="2025-08" db="UniProtKB">
        <authorList>
            <consortium name="RefSeq"/>
        </authorList>
    </citation>
    <scope>IDENTIFICATION</scope>
    <source>
        <tissue evidence="3">Spleen</tissue>
    </source>
</reference>
<accession>A0A6P5I9B4</accession>
<keyword evidence="2" id="KW-1185">Reference proteome</keyword>
<feature type="compositionally biased region" description="Low complexity" evidence="1">
    <location>
        <begin position="66"/>
        <end position="82"/>
    </location>
</feature>
<protein>
    <submittedName>
        <fullName evidence="3">Retinoic acid receptor RXR-beta-like</fullName>
    </submittedName>
</protein>
<evidence type="ECO:0000256" key="1">
    <source>
        <dbReference type="SAM" id="MobiDB-lite"/>
    </source>
</evidence>
<feature type="region of interest" description="Disordered" evidence="1">
    <location>
        <begin position="50"/>
        <end position="180"/>
    </location>
</feature>
<dbReference type="RefSeq" id="XP_020818877.1">
    <property type="nucleotide sequence ID" value="XM_020963218.1"/>
</dbReference>